<evidence type="ECO:0000256" key="1">
    <source>
        <dbReference type="ARBA" id="ARBA00007177"/>
    </source>
</evidence>
<reference evidence="5" key="1">
    <citation type="submission" date="2016-06" db="EMBL/GenBank/DDBJ databases">
        <authorList>
            <person name="Sutton G."/>
            <person name="Brinkac L."/>
            <person name="Sanka R."/>
            <person name="Adams M."/>
            <person name="Lau E."/>
            <person name="Sam S."/>
            <person name="Sreng N."/>
            <person name="Him V."/>
            <person name="Kerleguer A."/>
            <person name="Cheng S."/>
        </authorList>
    </citation>
    <scope>NUCLEOTIDE SEQUENCE [LARGE SCALE GENOMIC DNA]</scope>
    <source>
        <strain evidence="5">E1876</strain>
    </source>
</reference>
<dbReference type="AlphaFoldDB" id="A0A1A2Y705"/>
<dbReference type="InterPro" id="IPR002669">
    <property type="entry name" value="UreD"/>
</dbReference>
<dbReference type="Pfam" id="PF01774">
    <property type="entry name" value="UreD"/>
    <property type="match status" value="1"/>
</dbReference>
<keyword evidence="2 3" id="KW-0143">Chaperone</keyword>
<dbReference type="PANTHER" id="PTHR33643:SF1">
    <property type="entry name" value="UREASE ACCESSORY PROTEIN D"/>
    <property type="match status" value="1"/>
</dbReference>
<evidence type="ECO:0000313" key="4">
    <source>
        <dbReference type="EMBL" id="OBI33208.1"/>
    </source>
</evidence>
<evidence type="ECO:0000256" key="2">
    <source>
        <dbReference type="ARBA" id="ARBA00023186"/>
    </source>
</evidence>
<evidence type="ECO:0000313" key="5">
    <source>
        <dbReference type="Proteomes" id="UP000093943"/>
    </source>
</evidence>
<dbReference type="RefSeq" id="WP_065018905.1">
    <property type="nucleotide sequence ID" value="NZ_LZKG01000024.1"/>
</dbReference>
<organism evidence="4 5">
    <name type="scientific">Mycolicibacter sinensis (strain JDM601)</name>
    <name type="common">Mycobacterium sinense</name>
    <dbReference type="NCBI Taxonomy" id="875328"/>
    <lineage>
        <taxon>Bacteria</taxon>
        <taxon>Bacillati</taxon>
        <taxon>Actinomycetota</taxon>
        <taxon>Actinomycetes</taxon>
        <taxon>Mycobacteriales</taxon>
        <taxon>Mycobacteriaceae</taxon>
        <taxon>Mycolicibacter</taxon>
    </lineage>
</organism>
<comment type="function">
    <text evidence="3">Required for maturation of urease via the functional incorporation of the urease nickel metallocenter.</text>
</comment>
<comment type="caution">
    <text evidence="4">The sequence shown here is derived from an EMBL/GenBank/DDBJ whole genome shotgun (WGS) entry which is preliminary data.</text>
</comment>
<protein>
    <recommendedName>
        <fullName evidence="3">Urease accessory protein UreD</fullName>
    </recommendedName>
</protein>
<comment type="subunit">
    <text evidence="3">UreD, UreF and UreG form a complex that acts as a GTP-hydrolysis-dependent molecular chaperone, activating the urease apoprotein by helping to assemble the nickel containing metallocenter of UreC. The UreE protein probably delivers the nickel.</text>
</comment>
<gene>
    <name evidence="3" type="primary">ureD</name>
    <name evidence="4" type="ORF">A5710_01775</name>
</gene>
<dbReference type="Proteomes" id="UP000093943">
    <property type="component" value="Unassembled WGS sequence"/>
</dbReference>
<proteinExistence type="inferred from homology"/>
<keyword evidence="3" id="KW-0996">Nickel insertion</keyword>
<sequence length="276" mass="29083">MRAYARLATEATIGGDGQWISHVSALRAQAPIVPRITGPKEPQPWADRLPAPVRVSVAAGAAGPVGGDETHFDIDVGANSSLVLTDISATVLLPGAQGRCSRSSVRVRVAHGATLVWLAEPLIAAANCNHLNEVQVDLADTARLLLREELVLGRHGEQPGTIFQRLRIRRAGQPLYRQDLHIGADAPGWNSAAVAAGHRAVGSVLVVDPQRDWTTQRSATLCPSAALLPLAGPAALVCALADDSLALRRSLTAGLDDLGTPWQSDEVPLEKEPHSA</sequence>
<dbReference type="PANTHER" id="PTHR33643">
    <property type="entry name" value="UREASE ACCESSORY PROTEIN D"/>
    <property type="match status" value="1"/>
</dbReference>
<evidence type="ECO:0000256" key="3">
    <source>
        <dbReference type="HAMAP-Rule" id="MF_01384"/>
    </source>
</evidence>
<dbReference type="GO" id="GO:0016151">
    <property type="term" value="F:nickel cation binding"/>
    <property type="evidence" value="ECO:0007669"/>
    <property type="project" value="UniProtKB-UniRule"/>
</dbReference>
<accession>A0A1A2Y705</accession>
<dbReference type="EMBL" id="LZKG01000024">
    <property type="protein sequence ID" value="OBI33208.1"/>
    <property type="molecule type" value="Genomic_DNA"/>
</dbReference>
<comment type="subcellular location">
    <subcellularLocation>
        <location evidence="3">Cytoplasm</location>
    </subcellularLocation>
</comment>
<name>A0A1A2Y705_MYCSD</name>
<keyword evidence="3" id="KW-0963">Cytoplasm</keyword>
<dbReference type="GO" id="GO:0005737">
    <property type="term" value="C:cytoplasm"/>
    <property type="evidence" value="ECO:0007669"/>
    <property type="project" value="UniProtKB-SubCell"/>
</dbReference>
<comment type="similarity">
    <text evidence="1 3">Belongs to the UreD family.</text>
</comment>
<dbReference type="HAMAP" id="MF_01384">
    <property type="entry name" value="UreD"/>
    <property type="match status" value="1"/>
</dbReference>